<protein>
    <submittedName>
        <fullName evidence="3">Uncharacterized protein</fullName>
    </submittedName>
</protein>
<dbReference type="EMBL" id="CP032050">
    <property type="protein sequence ID" value="AYN68390.1"/>
    <property type="molecule type" value="Genomic_DNA"/>
</dbReference>
<keyword evidence="2" id="KW-0732">Signal</keyword>
<dbReference type="Proteomes" id="UP000276309">
    <property type="component" value="Chromosome"/>
</dbReference>
<name>A0A3G2L803_9FLAO</name>
<feature type="signal peptide" evidence="2">
    <location>
        <begin position="1"/>
        <end position="21"/>
    </location>
</feature>
<feature type="chain" id="PRO_5018066597" evidence="2">
    <location>
        <begin position="22"/>
        <end position="150"/>
    </location>
</feature>
<dbReference type="OrthoDB" id="1179888at2"/>
<dbReference type="RefSeq" id="WP_121849403.1">
    <property type="nucleotide sequence ID" value="NZ_CP032050.1"/>
</dbReference>
<sequence length="150" mass="17707">MNLRLYTACAFFTLCISFSYAQEEVKNDSLLRIEQAEQAKMLQAEIEKAEKEAKKAEKEAKKAEKALKKKEKAAKKREDLKDKIVDKKKDIAKRERKINDLQEDMELDKIKGKLSPNDIDKIDRKIEKERLRTIKDKEKLRKLELQLKRS</sequence>
<keyword evidence="4" id="KW-1185">Reference proteome</keyword>
<feature type="compositionally biased region" description="Basic and acidic residues" evidence="1">
    <location>
        <begin position="51"/>
        <end position="66"/>
    </location>
</feature>
<evidence type="ECO:0000313" key="4">
    <source>
        <dbReference type="Proteomes" id="UP000276309"/>
    </source>
</evidence>
<evidence type="ECO:0000313" key="3">
    <source>
        <dbReference type="EMBL" id="AYN68390.1"/>
    </source>
</evidence>
<feature type="region of interest" description="Disordered" evidence="1">
    <location>
        <begin position="51"/>
        <end position="79"/>
    </location>
</feature>
<organism evidence="3 4">
    <name type="scientific">Euzebyella marina</name>
    <dbReference type="NCBI Taxonomy" id="1761453"/>
    <lineage>
        <taxon>Bacteria</taxon>
        <taxon>Pseudomonadati</taxon>
        <taxon>Bacteroidota</taxon>
        <taxon>Flavobacteriia</taxon>
        <taxon>Flavobacteriales</taxon>
        <taxon>Flavobacteriaceae</taxon>
        <taxon>Euzebyella</taxon>
    </lineage>
</organism>
<gene>
    <name evidence="3" type="ORF">D1013_13875</name>
</gene>
<dbReference type="AlphaFoldDB" id="A0A3G2L803"/>
<proteinExistence type="predicted"/>
<reference evidence="3 4" key="1">
    <citation type="submission" date="2018-08" db="EMBL/GenBank/DDBJ databases">
        <title>The reduced genetic potential of extracellular carbohydrate catabolism in Euzebyella marina RN62, a Flavobacteriia bacterium isolated from the hadal water.</title>
        <authorList>
            <person name="Xue C."/>
        </authorList>
    </citation>
    <scope>NUCLEOTIDE SEQUENCE [LARGE SCALE GENOMIC DNA]</scope>
    <source>
        <strain evidence="3 4">RN62</strain>
    </source>
</reference>
<accession>A0A3G2L803</accession>
<evidence type="ECO:0000256" key="1">
    <source>
        <dbReference type="SAM" id="MobiDB-lite"/>
    </source>
</evidence>
<dbReference type="KEGG" id="emar:D1013_13875"/>
<evidence type="ECO:0000256" key="2">
    <source>
        <dbReference type="SAM" id="SignalP"/>
    </source>
</evidence>